<dbReference type="Gene3D" id="1.10.10.10">
    <property type="entry name" value="Winged helix-like DNA-binding domain superfamily/Winged helix DNA-binding domain"/>
    <property type="match status" value="1"/>
</dbReference>
<reference evidence="4 5" key="1">
    <citation type="submission" date="2016-02" db="EMBL/GenBank/DDBJ databases">
        <title>Complete genome sequence and transcriptome regulation of the pentose utilising yeast Sugiyamaella lignohabitans.</title>
        <authorList>
            <person name="Bellasio M."/>
            <person name="Peymann A."/>
            <person name="Valli M."/>
            <person name="Sipitzky M."/>
            <person name="Graf A."/>
            <person name="Sauer M."/>
            <person name="Marx H."/>
            <person name="Mattanovich D."/>
        </authorList>
    </citation>
    <scope>NUCLEOTIDE SEQUENCE [LARGE SCALE GENOMIC DNA]</scope>
    <source>
        <strain evidence="4 5">CBS 10342</strain>
    </source>
</reference>
<organism evidence="4 5">
    <name type="scientific">Sugiyamaella lignohabitans</name>
    <dbReference type="NCBI Taxonomy" id="796027"/>
    <lineage>
        <taxon>Eukaryota</taxon>
        <taxon>Fungi</taxon>
        <taxon>Dikarya</taxon>
        <taxon>Ascomycota</taxon>
        <taxon>Saccharomycotina</taxon>
        <taxon>Dipodascomycetes</taxon>
        <taxon>Dipodascales</taxon>
        <taxon>Trichomonascaceae</taxon>
        <taxon>Sugiyamaella</taxon>
    </lineage>
</organism>
<proteinExistence type="predicted"/>
<dbReference type="Pfam" id="PF05383">
    <property type="entry name" value="La"/>
    <property type="match status" value="1"/>
</dbReference>
<dbReference type="KEGG" id="slb:AWJ20_1360"/>
<gene>
    <name evidence="4" type="primary">SRO9</name>
    <name evidence="4" type="ORF">AWJ20_1360</name>
</gene>
<sequence>MYGQQMFPSHPPASQYDVALGLIIAQIEYYLSVENLCKDMYLRRQMNSDGLVPLSVLANFNRVKALTNGDYNFFFEAASWAPSAQVIGDRIRPRIGWETWVLPVNDRLPGGLEELPRFQPIVQEEEQAPKFNAAAAVPFVPKSKSNSTSGSPANESSSN</sequence>
<dbReference type="GO" id="GO:0045727">
    <property type="term" value="P:positive regulation of translation"/>
    <property type="evidence" value="ECO:0007669"/>
    <property type="project" value="TreeGrafter"/>
</dbReference>
<accession>A0A167DMQ8</accession>
<dbReference type="PANTHER" id="PTHR22792:SF132">
    <property type="entry name" value="LA-RELATED PROTEIN 1"/>
    <property type="match status" value="1"/>
</dbReference>
<dbReference type="RefSeq" id="XP_018735558.1">
    <property type="nucleotide sequence ID" value="XM_018878234.1"/>
</dbReference>
<dbReference type="Proteomes" id="UP000189580">
    <property type="component" value="Chromosome a"/>
</dbReference>
<dbReference type="AlphaFoldDB" id="A0A167DMQ8"/>
<dbReference type="PANTHER" id="PTHR22792">
    <property type="entry name" value="LUPUS LA PROTEIN-RELATED"/>
    <property type="match status" value="1"/>
</dbReference>
<dbReference type="InterPro" id="IPR045180">
    <property type="entry name" value="La_dom_prot"/>
</dbReference>
<dbReference type="GO" id="GO:0005829">
    <property type="term" value="C:cytosol"/>
    <property type="evidence" value="ECO:0007669"/>
    <property type="project" value="TreeGrafter"/>
</dbReference>
<dbReference type="InterPro" id="IPR006630">
    <property type="entry name" value="La_HTH"/>
</dbReference>
<dbReference type="InterPro" id="IPR036388">
    <property type="entry name" value="WH-like_DNA-bd_sf"/>
</dbReference>
<dbReference type="GeneID" id="30033154"/>
<evidence type="ECO:0000259" key="3">
    <source>
        <dbReference type="PROSITE" id="PS50961"/>
    </source>
</evidence>
<protein>
    <submittedName>
        <fullName evidence="4">Sro9p</fullName>
    </submittedName>
</protein>
<dbReference type="PROSITE" id="PS50961">
    <property type="entry name" value="HTH_LA"/>
    <property type="match status" value="1"/>
</dbReference>
<dbReference type="SMART" id="SM00715">
    <property type="entry name" value="LA"/>
    <property type="match status" value="1"/>
</dbReference>
<keyword evidence="1 2" id="KW-0694">RNA-binding</keyword>
<dbReference type="GO" id="GO:0003723">
    <property type="term" value="F:RNA binding"/>
    <property type="evidence" value="ECO:0007669"/>
    <property type="project" value="UniProtKB-UniRule"/>
</dbReference>
<dbReference type="OrthoDB" id="340227at2759"/>
<name>A0A167DMQ8_9ASCO</name>
<evidence type="ECO:0000313" key="4">
    <source>
        <dbReference type="EMBL" id="ANB13081.1"/>
    </source>
</evidence>
<dbReference type="CDD" id="cd07323">
    <property type="entry name" value="LAM"/>
    <property type="match status" value="1"/>
</dbReference>
<evidence type="ECO:0000256" key="2">
    <source>
        <dbReference type="PROSITE-ProRule" id="PRU00332"/>
    </source>
</evidence>
<evidence type="ECO:0000313" key="5">
    <source>
        <dbReference type="Proteomes" id="UP000189580"/>
    </source>
</evidence>
<dbReference type="GO" id="GO:0010494">
    <property type="term" value="C:cytoplasmic stress granule"/>
    <property type="evidence" value="ECO:0007669"/>
    <property type="project" value="TreeGrafter"/>
</dbReference>
<keyword evidence="5" id="KW-1185">Reference proteome</keyword>
<dbReference type="SUPFAM" id="SSF46785">
    <property type="entry name" value="Winged helix' DNA-binding domain"/>
    <property type="match status" value="1"/>
</dbReference>
<feature type="domain" description="HTH La-type RNA-binding" evidence="3">
    <location>
        <begin position="13"/>
        <end position="103"/>
    </location>
</feature>
<evidence type="ECO:0000256" key="1">
    <source>
        <dbReference type="ARBA" id="ARBA00022884"/>
    </source>
</evidence>
<dbReference type="InterPro" id="IPR036390">
    <property type="entry name" value="WH_DNA-bd_sf"/>
</dbReference>
<dbReference type="EMBL" id="CP014501">
    <property type="protein sequence ID" value="ANB13081.1"/>
    <property type="molecule type" value="Genomic_DNA"/>
</dbReference>